<dbReference type="InterPro" id="IPR036396">
    <property type="entry name" value="Cyt_P450_sf"/>
</dbReference>
<dbReference type="GO" id="GO:0006805">
    <property type="term" value="P:xenobiotic metabolic process"/>
    <property type="evidence" value="ECO:0007669"/>
    <property type="project" value="TreeGrafter"/>
</dbReference>
<dbReference type="InterPro" id="IPR001128">
    <property type="entry name" value="Cyt_P450"/>
</dbReference>
<comment type="caution">
    <text evidence="7">The sequence shown here is derived from an EMBL/GenBank/DDBJ whole genome shotgun (WGS) entry which is preliminary data.</text>
</comment>
<evidence type="ECO:0000256" key="6">
    <source>
        <dbReference type="RuleBase" id="RU000461"/>
    </source>
</evidence>
<dbReference type="InterPro" id="IPR017972">
    <property type="entry name" value="Cyt_P450_CS"/>
</dbReference>
<keyword evidence="5 6" id="KW-0349">Heme</keyword>
<evidence type="ECO:0000256" key="1">
    <source>
        <dbReference type="ARBA" id="ARBA00010617"/>
    </source>
</evidence>
<dbReference type="InterPro" id="IPR002401">
    <property type="entry name" value="Cyt_P450_E_grp-I"/>
</dbReference>
<evidence type="ECO:0000256" key="4">
    <source>
        <dbReference type="ARBA" id="ARBA00023033"/>
    </source>
</evidence>
<keyword evidence="4 6" id="KW-0503">Monooxygenase</keyword>
<proteinExistence type="inferred from homology"/>
<sequence length="243" mass="27745">MCPSFIQLKSFVKPFIDEHLKTLNPSDPRDLMDDYLTEMKEGKSDDYSHFDYADLTRITFDLFVAGNDTTTNMTQWFLNYMARFQDVQEKIQKEIDRVVPSGTLPGLQHRNELAYLDAAINEVQRHCSMAPLGGTIVTSVAGLSHKNPVYFEDPDKFDPSRFLDKNGKFISTCDGFQAFGIGKRQCLGEQFARMELYLITAALMQNFKFGPPDGEGPMSIEADIVPVTHMPRKEQKFSIKYRN</sequence>
<evidence type="ECO:0000313" key="8">
    <source>
        <dbReference type="Proteomes" id="UP000326759"/>
    </source>
</evidence>
<gene>
    <name evidence="7" type="primary">CYP4Z1</name>
    <name evidence="7" type="ORF">Anas_08786</name>
</gene>
<accession>A0A5N5SJM8</accession>
<dbReference type="GO" id="GO:0016712">
    <property type="term" value="F:oxidoreductase activity, acting on paired donors, with incorporation or reduction of molecular oxygen, reduced flavin or flavoprotein as one donor, and incorporation of one atom of oxygen"/>
    <property type="evidence" value="ECO:0007669"/>
    <property type="project" value="TreeGrafter"/>
</dbReference>
<name>A0A5N5SJM8_9CRUS</name>
<feature type="binding site" description="axial binding residue" evidence="5">
    <location>
        <position position="186"/>
    </location>
    <ligand>
        <name>heme</name>
        <dbReference type="ChEBI" id="CHEBI:30413"/>
    </ligand>
    <ligandPart>
        <name>Fe</name>
        <dbReference type="ChEBI" id="CHEBI:18248"/>
    </ligandPart>
</feature>
<dbReference type="GO" id="GO:0020037">
    <property type="term" value="F:heme binding"/>
    <property type="evidence" value="ECO:0007669"/>
    <property type="project" value="InterPro"/>
</dbReference>
<organism evidence="7 8">
    <name type="scientific">Armadillidium nasatum</name>
    <dbReference type="NCBI Taxonomy" id="96803"/>
    <lineage>
        <taxon>Eukaryota</taxon>
        <taxon>Metazoa</taxon>
        <taxon>Ecdysozoa</taxon>
        <taxon>Arthropoda</taxon>
        <taxon>Crustacea</taxon>
        <taxon>Multicrustacea</taxon>
        <taxon>Malacostraca</taxon>
        <taxon>Eumalacostraca</taxon>
        <taxon>Peracarida</taxon>
        <taxon>Isopoda</taxon>
        <taxon>Oniscidea</taxon>
        <taxon>Crinocheta</taxon>
        <taxon>Armadillidiidae</taxon>
        <taxon>Armadillidium</taxon>
    </lineage>
</organism>
<comment type="similarity">
    <text evidence="1 6">Belongs to the cytochrome P450 family.</text>
</comment>
<dbReference type="PRINTS" id="PR00385">
    <property type="entry name" value="P450"/>
</dbReference>
<dbReference type="OrthoDB" id="1372046at2759"/>
<dbReference type="PRINTS" id="PR00463">
    <property type="entry name" value="EP450I"/>
</dbReference>
<keyword evidence="6" id="KW-0560">Oxidoreductase</keyword>
<dbReference type="Gene3D" id="1.10.630.10">
    <property type="entry name" value="Cytochrome P450"/>
    <property type="match status" value="1"/>
</dbReference>
<dbReference type="PROSITE" id="PS00086">
    <property type="entry name" value="CYTOCHROME_P450"/>
    <property type="match status" value="1"/>
</dbReference>
<dbReference type="SUPFAM" id="SSF48264">
    <property type="entry name" value="Cytochrome P450"/>
    <property type="match status" value="1"/>
</dbReference>
<protein>
    <submittedName>
        <fullName evidence="7">Cytochrome P450 4Z1</fullName>
    </submittedName>
</protein>
<keyword evidence="3 5" id="KW-0408">Iron</keyword>
<evidence type="ECO:0000256" key="3">
    <source>
        <dbReference type="ARBA" id="ARBA00023004"/>
    </source>
</evidence>
<dbReference type="InterPro" id="IPR050182">
    <property type="entry name" value="Cytochrome_P450_fam2"/>
</dbReference>
<dbReference type="Proteomes" id="UP000326759">
    <property type="component" value="Unassembled WGS sequence"/>
</dbReference>
<dbReference type="EMBL" id="SEYY01024254">
    <property type="protein sequence ID" value="KAB7494264.1"/>
    <property type="molecule type" value="Genomic_DNA"/>
</dbReference>
<dbReference type="Pfam" id="PF00067">
    <property type="entry name" value="p450"/>
    <property type="match status" value="1"/>
</dbReference>
<dbReference type="GO" id="GO:0005737">
    <property type="term" value="C:cytoplasm"/>
    <property type="evidence" value="ECO:0007669"/>
    <property type="project" value="TreeGrafter"/>
</dbReference>
<evidence type="ECO:0000256" key="5">
    <source>
        <dbReference type="PIRSR" id="PIRSR602401-1"/>
    </source>
</evidence>
<dbReference type="PANTHER" id="PTHR24300:SF375">
    <property type="entry name" value="CYTOCHROME P450 FAMILY"/>
    <property type="match status" value="1"/>
</dbReference>
<keyword evidence="8" id="KW-1185">Reference proteome</keyword>
<dbReference type="GO" id="GO:0006082">
    <property type="term" value="P:organic acid metabolic process"/>
    <property type="evidence" value="ECO:0007669"/>
    <property type="project" value="TreeGrafter"/>
</dbReference>
<evidence type="ECO:0000256" key="2">
    <source>
        <dbReference type="ARBA" id="ARBA00022723"/>
    </source>
</evidence>
<dbReference type="PANTHER" id="PTHR24300">
    <property type="entry name" value="CYTOCHROME P450 508A4-RELATED"/>
    <property type="match status" value="1"/>
</dbReference>
<comment type="cofactor">
    <cofactor evidence="5">
        <name>heme</name>
        <dbReference type="ChEBI" id="CHEBI:30413"/>
    </cofactor>
</comment>
<evidence type="ECO:0000313" key="7">
    <source>
        <dbReference type="EMBL" id="KAB7494264.1"/>
    </source>
</evidence>
<keyword evidence="2 5" id="KW-0479">Metal-binding</keyword>
<reference evidence="7 8" key="1">
    <citation type="journal article" date="2019" name="PLoS Biol.">
        <title>Sex chromosomes control vertical transmission of feminizing Wolbachia symbionts in an isopod.</title>
        <authorList>
            <person name="Becking T."/>
            <person name="Chebbi M.A."/>
            <person name="Giraud I."/>
            <person name="Moumen B."/>
            <person name="Laverre T."/>
            <person name="Caubet Y."/>
            <person name="Peccoud J."/>
            <person name="Gilbert C."/>
            <person name="Cordaux R."/>
        </authorList>
    </citation>
    <scope>NUCLEOTIDE SEQUENCE [LARGE SCALE GENOMIC DNA]</scope>
    <source>
        <strain evidence="7">ANa2</strain>
        <tissue evidence="7">Whole body excluding digestive tract and cuticle</tissue>
    </source>
</reference>
<dbReference type="GO" id="GO:0005506">
    <property type="term" value="F:iron ion binding"/>
    <property type="evidence" value="ECO:0007669"/>
    <property type="project" value="InterPro"/>
</dbReference>
<dbReference type="AlphaFoldDB" id="A0A5N5SJM8"/>